<organism evidence="2 3">
    <name type="scientific">Thalassovita mediterranea</name>
    <dbReference type="NCBI Taxonomy" id="340021"/>
    <lineage>
        <taxon>Bacteria</taxon>
        <taxon>Pseudomonadati</taxon>
        <taxon>Pseudomonadota</taxon>
        <taxon>Alphaproteobacteria</taxon>
        <taxon>Rhodobacterales</taxon>
        <taxon>Roseobacteraceae</taxon>
        <taxon>Thalassovita</taxon>
    </lineage>
</organism>
<dbReference type="STRING" id="340021.TM5383_02672"/>
<evidence type="ECO:0000256" key="1">
    <source>
        <dbReference type="SAM" id="SignalP"/>
    </source>
</evidence>
<name>A0A0P1GS87_9RHOB</name>
<dbReference type="Pfam" id="PF06037">
    <property type="entry name" value="DUF922"/>
    <property type="match status" value="1"/>
</dbReference>
<dbReference type="EMBL" id="CYSF01000015">
    <property type="protein sequence ID" value="CUH85438.1"/>
    <property type="molecule type" value="Genomic_DNA"/>
</dbReference>
<keyword evidence="2" id="KW-0378">Hydrolase</keyword>
<gene>
    <name evidence="2" type="ORF">TM5383_02672</name>
</gene>
<keyword evidence="3" id="KW-1185">Reference proteome</keyword>
<dbReference type="RefSeq" id="WP_058319519.1">
    <property type="nucleotide sequence ID" value="NZ_CYSF01000015.1"/>
</dbReference>
<proteinExistence type="predicted"/>
<reference evidence="2 3" key="1">
    <citation type="submission" date="2015-09" db="EMBL/GenBank/DDBJ databases">
        <authorList>
            <consortium name="Swine Surveillance"/>
        </authorList>
    </citation>
    <scope>NUCLEOTIDE SEQUENCE [LARGE SCALE GENOMIC DNA]</scope>
    <source>
        <strain evidence="2 3">CECT 8383</strain>
    </source>
</reference>
<keyword evidence="1" id="KW-0732">Signal</keyword>
<dbReference type="Proteomes" id="UP000051681">
    <property type="component" value="Unassembled WGS sequence"/>
</dbReference>
<dbReference type="AlphaFoldDB" id="A0A0P1GS87"/>
<sequence length="166" mass="19136">MKHRLLPLYVLLSAVLWAAAGVSVAADSARVKGGVEEIRYYDISSLKLHNIRRELARKGPRGYWAYAQWWVSWSARCEVTLTLTIDMPRHTRLDDMSPDLRREWLRMTDALLDHERMHLDHGRQAAAEIAADNCRTPYAIIDRWAAEDVALDRRTNHGRTDGVYLP</sequence>
<dbReference type="InterPro" id="IPR010321">
    <property type="entry name" value="DUF922"/>
</dbReference>
<dbReference type="OrthoDB" id="7862004at2"/>
<protein>
    <submittedName>
        <fullName evidence="2">Putative secreted Zn-dependent protease</fullName>
    </submittedName>
</protein>
<feature type="signal peptide" evidence="1">
    <location>
        <begin position="1"/>
        <end position="25"/>
    </location>
</feature>
<keyword evidence="2" id="KW-0645">Protease</keyword>
<feature type="chain" id="PRO_5006063712" evidence="1">
    <location>
        <begin position="26"/>
        <end position="166"/>
    </location>
</feature>
<evidence type="ECO:0000313" key="3">
    <source>
        <dbReference type="Proteomes" id="UP000051681"/>
    </source>
</evidence>
<accession>A0A0P1GS87</accession>
<evidence type="ECO:0000313" key="2">
    <source>
        <dbReference type="EMBL" id="CUH85438.1"/>
    </source>
</evidence>
<dbReference type="GO" id="GO:0006508">
    <property type="term" value="P:proteolysis"/>
    <property type="evidence" value="ECO:0007669"/>
    <property type="project" value="UniProtKB-KW"/>
</dbReference>
<dbReference type="GO" id="GO:0008233">
    <property type="term" value="F:peptidase activity"/>
    <property type="evidence" value="ECO:0007669"/>
    <property type="project" value="UniProtKB-KW"/>
</dbReference>